<keyword evidence="1" id="KW-1133">Transmembrane helix</keyword>
<accession>A0A0K2ULP7</accession>
<sequence>MLGTLFYCKAHFKSFIFITIKLLFIRILLLLYYIITCHCFY</sequence>
<keyword evidence="1" id="KW-0812">Transmembrane</keyword>
<proteinExistence type="predicted"/>
<dbReference type="EMBL" id="HACA01021828">
    <property type="protein sequence ID" value="CDW39189.1"/>
    <property type="molecule type" value="Transcribed_RNA"/>
</dbReference>
<organism evidence="2">
    <name type="scientific">Lepeophtheirus salmonis</name>
    <name type="common">Salmon louse</name>
    <name type="synonym">Caligus salmonis</name>
    <dbReference type="NCBI Taxonomy" id="72036"/>
    <lineage>
        <taxon>Eukaryota</taxon>
        <taxon>Metazoa</taxon>
        <taxon>Ecdysozoa</taxon>
        <taxon>Arthropoda</taxon>
        <taxon>Crustacea</taxon>
        <taxon>Multicrustacea</taxon>
        <taxon>Hexanauplia</taxon>
        <taxon>Copepoda</taxon>
        <taxon>Siphonostomatoida</taxon>
        <taxon>Caligidae</taxon>
        <taxon>Lepeophtheirus</taxon>
    </lineage>
</organism>
<evidence type="ECO:0000313" key="2">
    <source>
        <dbReference type="EMBL" id="CDW39189.1"/>
    </source>
</evidence>
<evidence type="ECO:0000256" key="1">
    <source>
        <dbReference type="SAM" id="Phobius"/>
    </source>
</evidence>
<feature type="transmembrane region" description="Helical" evidence="1">
    <location>
        <begin position="12"/>
        <end position="35"/>
    </location>
</feature>
<dbReference type="AlphaFoldDB" id="A0A0K2ULP7"/>
<keyword evidence="1" id="KW-0472">Membrane</keyword>
<reference evidence="2" key="1">
    <citation type="submission" date="2014-05" db="EMBL/GenBank/DDBJ databases">
        <authorList>
            <person name="Chronopoulou M."/>
        </authorList>
    </citation>
    <scope>NUCLEOTIDE SEQUENCE</scope>
    <source>
        <tissue evidence="2">Whole organism</tissue>
    </source>
</reference>
<protein>
    <submittedName>
        <fullName evidence="2">Uncharacterized protein</fullName>
    </submittedName>
</protein>
<name>A0A0K2ULP7_LEPSM</name>